<evidence type="ECO:0000313" key="1">
    <source>
        <dbReference type="EMBL" id="GAI35079.1"/>
    </source>
</evidence>
<dbReference type="EMBL" id="BARV01024607">
    <property type="protein sequence ID" value="GAI35079.1"/>
    <property type="molecule type" value="Genomic_DNA"/>
</dbReference>
<organism evidence="1">
    <name type="scientific">marine sediment metagenome</name>
    <dbReference type="NCBI Taxonomy" id="412755"/>
    <lineage>
        <taxon>unclassified sequences</taxon>
        <taxon>metagenomes</taxon>
        <taxon>ecological metagenomes</taxon>
    </lineage>
</organism>
<protein>
    <submittedName>
        <fullName evidence="1">Uncharacterized protein</fullName>
    </submittedName>
</protein>
<dbReference type="AlphaFoldDB" id="X1PVU4"/>
<reference evidence="1" key="1">
    <citation type="journal article" date="2014" name="Front. Microbiol.">
        <title>High frequency of phylogenetically diverse reductive dehalogenase-homologous genes in deep subseafloor sedimentary metagenomes.</title>
        <authorList>
            <person name="Kawai M."/>
            <person name="Futagami T."/>
            <person name="Toyoda A."/>
            <person name="Takaki Y."/>
            <person name="Nishi S."/>
            <person name="Hori S."/>
            <person name="Arai W."/>
            <person name="Tsubouchi T."/>
            <person name="Morono Y."/>
            <person name="Uchiyama I."/>
            <person name="Ito T."/>
            <person name="Fujiyama A."/>
            <person name="Inagaki F."/>
            <person name="Takami H."/>
        </authorList>
    </citation>
    <scope>NUCLEOTIDE SEQUENCE</scope>
    <source>
        <strain evidence="1">Expedition CK06-06</strain>
    </source>
</reference>
<sequence length="168" mass="19334">MIQWQIFPKSQPPTSRFEEVIGCFEKVESMVSSDNRNLNSDQVLVVLRPHLEQIGFRVEAGRRKGQKIRVPVLFGRQGKWEKSFEVDAHNEKERVILEVEAGRAVDNYQFLKDLFEACMAQDVDHLVIAVRNIYGGNKDFEAVINYFETLYASGRMKLPLKAVLVIGY</sequence>
<gene>
    <name evidence="1" type="ORF">S06H3_40134</name>
</gene>
<proteinExistence type="predicted"/>
<accession>X1PVU4</accession>
<name>X1PVU4_9ZZZZ</name>
<comment type="caution">
    <text evidence="1">The sequence shown here is derived from an EMBL/GenBank/DDBJ whole genome shotgun (WGS) entry which is preliminary data.</text>
</comment>